<name>A0AAX4PHN3_9CHLO</name>
<dbReference type="GO" id="GO:0051726">
    <property type="term" value="P:regulation of cell cycle"/>
    <property type="evidence" value="ECO:0007669"/>
    <property type="project" value="InterPro"/>
</dbReference>
<proteinExistence type="predicted"/>
<dbReference type="AlphaFoldDB" id="A0AAX4PHN3"/>
<organism evidence="4 5">
    <name type="scientific">Chloropicon roscoffensis</name>
    <dbReference type="NCBI Taxonomy" id="1461544"/>
    <lineage>
        <taxon>Eukaryota</taxon>
        <taxon>Viridiplantae</taxon>
        <taxon>Chlorophyta</taxon>
        <taxon>Chloropicophyceae</taxon>
        <taxon>Chloropicales</taxon>
        <taxon>Chloropicaceae</taxon>
        <taxon>Chloropicon</taxon>
    </lineage>
</organism>
<evidence type="ECO:0000259" key="3">
    <source>
        <dbReference type="Pfam" id="PF02234"/>
    </source>
</evidence>
<accession>A0AAX4PHN3</accession>
<gene>
    <name evidence="4" type="ORF">HKI87_13g74070</name>
</gene>
<reference evidence="4 5" key="1">
    <citation type="submission" date="2024-03" db="EMBL/GenBank/DDBJ databases">
        <title>Complete genome sequence of the green alga Chloropicon roscoffensis RCC1871.</title>
        <authorList>
            <person name="Lemieux C."/>
            <person name="Pombert J.-F."/>
            <person name="Otis C."/>
            <person name="Turmel M."/>
        </authorList>
    </citation>
    <scope>NUCLEOTIDE SEQUENCE [LARGE SCALE GENOMIC DNA]</scope>
    <source>
        <strain evidence="4 5">RCC1871</strain>
    </source>
</reference>
<dbReference type="Gene3D" id="4.10.365.10">
    <property type="entry name" value="p27"/>
    <property type="match status" value="1"/>
</dbReference>
<dbReference type="InterPro" id="IPR044898">
    <property type="entry name" value="CDI_dom_sf"/>
</dbReference>
<feature type="compositionally biased region" description="Polar residues" evidence="2">
    <location>
        <begin position="1"/>
        <end position="22"/>
    </location>
</feature>
<dbReference type="EMBL" id="CP151513">
    <property type="protein sequence ID" value="WZN65845.1"/>
    <property type="molecule type" value="Genomic_DNA"/>
</dbReference>
<feature type="region of interest" description="Disordered" evidence="2">
    <location>
        <begin position="131"/>
        <end position="156"/>
    </location>
</feature>
<evidence type="ECO:0000313" key="5">
    <source>
        <dbReference type="Proteomes" id="UP001472866"/>
    </source>
</evidence>
<keyword evidence="5" id="KW-1185">Reference proteome</keyword>
<dbReference type="GO" id="GO:0004861">
    <property type="term" value="F:cyclin-dependent protein serine/threonine kinase inhibitor activity"/>
    <property type="evidence" value="ECO:0007669"/>
    <property type="project" value="InterPro"/>
</dbReference>
<dbReference type="InterPro" id="IPR003175">
    <property type="entry name" value="CDI_dom"/>
</dbReference>
<keyword evidence="1" id="KW-0649">Protein kinase inhibitor</keyword>
<dbReference type="GO" id="GO:0005634">
    <property type="term" value="C:nucleus"/>
    <property type="evidence" value="ECO:0007669"/>
    <property type="project" value="InterPro"/>
</dbReference>
<evidence type="ECO:0000313" key="4">
    <source>
        <dbReference type="EMBL" id="WZN65845.1"/>
    </source>
</evidence>
<feature type="domain" description="Cyclin-dependent kinase inhibitor" evidence="3">
    <location>
        <begin position="22"/>
        <end position="73"/>
    </location>
</feature>
<dbReference type="Pfam" id="PF02234">
    <property type="entry name" value="CDI"/>
    <property type="match status" value="1"/>
</dbReference>
<dbReference type="Proteomes" id="UP001472866">
    <property type="component" value="Chromosome 13"/>
</dbReference>
<feature type="region of interest" description="Disordered" evidence="2">
    <location>
        <begin position="67"/>
        <end position="107"/>
    </location>
</feature>
<sequence length="174" mass="19734">MSQRTRGQTDSRGASASRTQRNLFEKPEAEGIQVFLDKVESKAEKARTAFEKRWNFSLVDDKPLEGHIQWESVKETKSSGGSRKRGAGERPPSKRASTSRGGTIGKHFKLKKQLTRKKSLDKMIGQLETYSKEIRGAKTKRRRSSGSSSTKRNCGSYFLRPLPQKNYSQFTFTI</sequence>
<evidence type="ECO:0000256" key="1">
    <source>
        <dbReference type="ARBA" id="ARBA00023013"/>
    </source>
</evidence>
<protein>
    <recommendedName>
        <fullName evidence="3">Cyclin-dependent kinase inhibitor domain-containing protein</fullName>
    </recommendedName>
</protein>
<evidence type="ECO:0000256" key="2">
    <source>
        <dbReference type="SAM" id="MobiDB-lite"/>
    </source>
</evidence>
<feature type="region of interest" description="Disordered" evidence="2">
    <location>
        <begin position="1"/>
        <end position="27"/>
    </location>
</feature>